<organism evidence="1 2">
    <name type="scientific">Amniculicola lignicola CBS 123094</name>
    <dbReference type="NCBI Taxonomy" id="1392246"/>
    <lineage>
        <taxon>Eukaryota</taxon>
        <taxon>Fungi</taxon>
        <taxon>Dikarya</taxon>
        <taxon>Ascomycota</taxon>
        <taxon>Pezizomycotina</taxon>
        <taxon>Dothideomycetes</taxon>
        <taxon>Pleosporomycetidae</taxon>
        <taxon>Pleosporales</taxon>
        <taxon>Amniculicolaceae</taxon>
        <taxon>Amniculicola</taxon>
    </lineage>
</organism>
<dbReference type="EMBL" id="ML977674">
    <property type="protein sequence ID" value="KAF1994052.1"/>
    <property type="molecule type" value="Genomic_DNA"/>
</dbReference>
<dbReference type="Gene3D" id="1.10.510.10">
    <property type="entry name" value="Transferase(Phosphotransferase) domain 1"/>
    <property type="match status" value="1"/>
</dbReference>
<dbReference type="OrthoDB" id="1668230at2759"/>
<gene>
    <name evidence="1" type="ORF">P154DRAFT_539922</name>
</gene>
<sequence length="184" mass="20717">MPRYYGSCTFEGMKDGLLLSEGNCRELQSYIDEHNAKIDNTLRYQSPKADVFSLGVAIYVIMTGRSPFHNSSAPHTEERFSYGDRVRALFEQRRFLNLSDVPFGGIIAGRCCKRWFGTAKEVVAALEVEMGHWWQAGVMGGSVLSYIAPAYWTSVVVEQAIFVAIDTCELHKLVCMKRSGRTRS</sequence>
<protein>
    <recommendedName>
        <fullName evidence="3">Protein kinase domain-containing protein</fullName>
    </recommendedName>
</protein>
<name>A0A6A5VWB7_9PLEO</name>
<evidence type="ECO:0000313" key="2">
    <source>
        <dbReference type="Proteomes" id="UP000799779"/>
    </source>
</evidence>
<evidence type="ECO:0008006" key="3">
    <source>
        <dbReference type="Google" id="ProtNLM"/>
    </source>
</evidence>
<dbReference type="Proteomes" id="UP000799779">
    <property type="component" value="Unassembled WGS sequence"/>
</dbReference>
<reference evidence="1" key="1">
    <citation type="journal article" date="2020" name="Stud. Mycol.">
        <title>101 Dothideomycetes genomes: a test case for predicting lifestyles and emergence of pathogens.</title>
        <authorList>
            <person name="Haridas S."/>
            <person name="Albert R."/>
            <person name="Binder M."/>
            <person name="Bloem J."/>
            <person name="Labutti K."/>
            <person name="Salamov A."/>
            <person name="Andreopoulos B."/>
            <person name="Baker S."/>
            <person name="Barry K."/>
            <person name="Bills G."/>
            <person name="Bluhm B."/>
            <person name="Cannon C."/>
            <person name="Castanera R."/>
            <person name="Culley D."/>
            <person name="Daum C."/>
            <person name="Ezra D."/>
            <person name="Gonzalez J."/>
            <person name="Henrissat B."/>
            <person name="Kuo A."/>
            <person name="Liang C."/>
            <person name="Lipzen A."/>
            <person name="Lutzoni F."/>
            <person name="Magnuson J."/>
            <person name="Mondo S."/>
            <person name="Nolan M."/>
            <person name="Ohm R."/>
            <person name="Pangilinan J."/>
            <person name="Park H.-J."/>
            <person name="Ramirez L."/>
            <person name="Alfaro M."/>
            <person name="Sun H."/>
            <person name="Tritt A."/>
            <person name="Yoshinaga Y."/>
            <person name="Zwiers L.-H."/>
            <person name="Turgeon B."/>
            <person name="Goodwin S."/>
            <person name="Spatafora J."/>
            <person name="Crous P."/>
            <person name="Grigoriev I."/>
        </authorList>
    </citation>
    <scope>NUCLEOTIDE SEQUENCE</scope>
    <source>
        <strain evidence="1">CBS 123094</strain>
    </source>
</reference>
<proteinExistence type="predicted"/>
<evidence type="ECO:0000313" key="1">
    <source>
        <dbReference type="EMBL" id="KAF1994052.1"/>
    </source>
</evidence>
<accession>A0A6A5VWB7</accession>
<dbReference type="AlphaFoldDB" id="A0A6A5VWB7"/>
<dbReference type="InterPro" id="IPR011009">
    <property type="entry name" value="Kinase-like_dom_sf"/>
</dbReference>
<dbReference type="SUPFAM" id="SSF56112">
    <property type="entry name" value="Protein kinase-like (PK-like)"/>
    <property type="match status" value="1"/>
</dbReference>
<keyword evidence="2" id="KW-1185">Reference proteome</keyword>